<dbReference type="AlphaFoldDB" id="A0AB74UVS7"/>
<organism evidence="4">
    <name type="scientific">Rhodanobacter sp. FW102-FHT14D07</name>
    <dbReference type="NCBI Taxonomy" id="3351462"/>
    <lineage>
        <taxon>Bacteria</taxon>
        <taxon>Pseudomonadati</taxon>
        <taxon>Pseudomonadota</taxon>
        <taxon>Gammaproteobacteria</taxon>
        <taxon>Lysobacterales</taxon>
        <taxon>Rhodanobacteraceae</taxon>
        <taxon>Rhodanobacter</taxon>
    </lineage>
</organism>
<dbReference type="InterPro" id="IPR001623">
    <property type="entry name" value="DnaJ_domain"/>
</dbReference>
<dbReference type="SUPFAM" id="SSF46565">
    <property type="entry name" value="Chaperone J-domain"/>
    <property type="match status" value="1"/>
</dbReference>
<dbReference type="EMBL" id="CP170721">
    <property type="protein sequence ID" value="XIA18435.1"/>
    <property type="molecule type" value="Genomic_DNA"/>
</dbReference>
<name>A0AB74UVS7_9GAMM</name>
<protein>
    <submittedName>
        <fullName evidence="4">J domain-containing protein</fullName>
    </submittedName>
</protein>
<gene>
    <name evidence="4" type="ORF">ACFYG5_18070</name>
</gene>
<feature type="region of interest" description="Disordered" evidence="2">
    <location>
        <begin position="88"/>
        <end position="107"/>
    </location>
</feature>
<accession>A0AB74UVS7</accession>
<evidence type="ECO:0000256" key="2">
    <source>
        <dbReference type="SAM" id="MobiDB-lite"/>
    </source>
</evidence>
<dbReference type="RefSeq" id="WP_395120382.1">
    <property type="nucleotide sequence ID" value="NZ_CP170721.1"/>
</dbReference>
<dbReference type="PROSITE" id="PS50076">
    <property type="entry name" value="DNAJ_2"/>
    <property type="match status" value="1"/>
</dbReference>
<proteinExistence type="predicted"/>
<reference evidence="4" key="1">
    <citation type="submission" date="2024-10" db="EMBL/GenBank/DDBJ databases">
        <authorList>
            <person name="Lesea H.P."/>
            <person name="Kuehl J.V."/>
            <person name="Chandonia J.-M."/>
        </authorList>
    </citation>
    <scope>NUCLEOTIDE SEQUENCE</scope>
    <source>
        <strain evidence="4">FW102-FHT14D07</strain>
    </source>
</reference>
<dbReference type="InterPro" id="IPR036869">
    <property type="entry name" value="J_dom_sf"/>
</dbReference>
<keyword evidence="1" id="KW-0143">Chaperone</keyword>
<sequence>MARLAAFKGKHDVARETDFLDLYRLLGLEPGCGLDEFKHAYRRRVSVLHPDRRDEDSRGVAAQRLQQLTAMYGMAMEFHRTHGRLPGAAGVRPSQPPRGEAGSAAATQRVLATRRRSRRWLLLPAAAIAAWWLWPGEPPAPPAAPPAETVQPPTHRATATAPAERPAWGLGMDAASVRSIEGEPTLMASDQRWEYGPSWVRFENGKVVDWYSSPLYPLHVAAHSSPPQGQ</sequence>
<dbReference type="Gene3D" id="1.10.287.110">
    <property type="entry name" value="DnaJ domain"/>
    <property type="match status" value="1"/>
</dbReference>
<feature type="compositionally biased region" description="Low complexity" evidence="2">
    <location>
        <begin position="152"/>
        <end position="167"/>
    </location>
</feature>
<feature type="region of interest" description="Disordered" evidence="2">
    <location>
        <begin position="141"/>
        <end position="168"/>
    </location>
</feature>
<dbReference type="Pfam" id="PF00226">
    <property type="entry name" value="DnaJ"/>
    <property type="match status" value="1"/>
</dbReference>
<evidence type="ECO:0000259" key="3">
    <source>
        <dbReference type="PROSITE" id="PS50076"/>
    </source>
</evidence>
<evidence type="ECO:0000256" key="1">
    <source>
        <dbReference type="ARBA" id="ARBA00023186"/>
    </source>
</evidence>
<feature type="domain" description="J" evidence="3">
    <location>
        <begin position="21"/>
        <end position="99"/>
    </location>
</feature>
<dbReference type="CDD" id="cd06257">
    <property type="entry name" value="DnaJ"/>
    <property type="match status" value="1"/>
</dbReference>
<evidence type="ECO:0000313" key="4">
    <source>
        <dbReference type="EMBL" id="XIA18435.1"/>
    </source>
</evidence>